<dbReference type="Pfam" id="PF12796">
    <property type="entry name" value="Ank_2"/>
    <property type="match status" value="2"/>
</dbReference>
<dbReference type="InterPro" id="IPR002110">
    <property type="entry name" value="Ankyrin_rpt"/>
</dbReference>
<evidence type="ECO:0000256" key="1">
    <source>
        <dbReference type="ARBA" id="ARBA00022737"/>
    </source>
</evidence>
<evidence type="ECO:0000256" key="2">
    <source>
        <dbReference type="ARBA" id="ARBA00023043"/>
    </source>
</evidence>
<evidence type="ECO:0000313" key="4">
    <source>
        <dbReference type="EMBL" id="TMW66973.1"/>
    </source>
</evidence>
<comment type="caution">
    <text evidence="4">The sequence shown here is derived from an EMBL/GenBank/DDBJ whole genome shotgun (WGS) entry which is preliminary data.</text>
</comment>
<name>A0A8K1FQW1_PYTOL</name>
<organism evidence="4 5">
    <name type="scientific">Pythium oligandrum</name>
    <name type="common">Mycoparasitic fungus</name>
    <dbReference type="NCBI Taxonomy" id="41045"/>
    <lineage>
        <taxon>Eukaryota</taxon>
        <taxon>Sar</taxon>
        <taxon>Stramenopiles</taxon>
        <taxon>Oomycota</taxon>
        <taxon>Peronosporomycetes</taxon>
        <taxon>Pythiales</taxon>
        <taxon>Pythiaceae</taxon>
        <taxon>Pythium</taxon>
    </lineage>
</organism>
<keyword evidence="2 3" id="KW-0040">ANK repeat</keyword>
<dbReference type="Proteomes" id="UP000794436">
    <property type="component" value="Unassembled WGS sequence"/>
</dbReference>
<sequence length="270" mass="30264">MSEANDSIEARRRRLVGTVLTTGPPSECIETTFSRRFGRHFHEPAFWDAFEDACRAVNEGKPWYQARQLLLSFSWPQEINAKDEWGETMLSLATTFGRANVVNVLCQIKADTRIENAKGWSVIHIAAAYNHVKILQVFLTLGISVDSPGSRLGYTPLHLAVAMDHIEAVQCLHASGKVNFMRTAGNGYTALHVAVEHNAERCMAFLIQQYPDLKFQHDRVLDENPAHKAARGLQPHSYKGLAKHGARIDLENIEGSSAFDLAIDNDRYSY</sequence>
<dbReference type="PROSITE" id="PS50297">
    <property type="entry name" value="ANK_REP_REGION"/>
    <property type="match status" value="2"/>
</dbReference>
<feature type="repeat" description="ANK" evidence="3">
    <location>
        <begin position="186"/>
        <end position="218"/>
    </location>
</feature>
<dbReference type="OrthoDB" id="194358at2759"/>
<dbReference type="EMBL" id="SPLM01000006">
    <property type="protein sequence ID" value="TMW66973.1"/>
    <property type="molecule type" value="Genomic_DNA"/>
</dbReference>
<dbReference type="SMART" id="SM00248">
    <property type="entry name" value="ANK"/>
    <property type="match status" value="5"/>
</dbReference>
<keyword evidence="1" id="KW-0677">Repeat</keyword>
<dbReference type="PANTHER" id="PTHR24198:SF165">
    <property type="entry name" value="ANKYRIN REPEAT-CONTAINING PROTEIN-RELATED"/>
    <property type="match status" value="1"/>
</dbReference>
<evidence type="ECO:0000256" key="3">
    <source>
        <dbReference type="PROSITE-ProRule" id="PRU00023"/>
    </source>
</evidence>
<protein>
    <recommendedName>
        <fullName evidence="6">Ankyrin repeat protein</fullName>
    </recommendedName>
</protein>
<gene>
    <name evidence="4" type="ORF">Poli38472_012089</name>
</gene>
<feature type="repeat" description="ANK" evidence="3">
    <location>
        <begin position="152"/>
        <end position="176"/>
    </location>
</feature>
<feature type="repeat" description="ANK" evidence="3">
    <location>
        <begin position="118"/>
        <end position="150"/>
    </location>
</feature>
<dbReference type="AlphaFoldDB" id="A0A8K1FQW1"/>
<dbReference type="InterPro" id="IPR036770">
    <property type="entry name" value="Ankyrin_rpt-contain_sf"/>
</dbReference>
<accession>A0A8K1FQW1</accession>
<evidence type="ECO:0000313" key="5">
    <source>
        <dbReference type="Proteomes" id="UP000794436"/>
    </source>
</evidence>
<evidence type="ECO:0008006" key="6">
    <source>
        <dbReference type="Google" id="ProtNLM"/>
    </source>
</evidence>
<dbReference type="PANTHER" id="PTHR24198">
    <property type="entry name" value="ANKYRIN REPEAT AND PROTEIN KINASE DOMAIN-CONTAINING PROTEIN"/>
    <property type="match status" value="1"/>
</dbReference>
<proteinExistence type="predicted"/>
<reference evidence="4" key="1">
    <citation type="submission" date="2019-03" db="EMBL/GenBank/DDBJ databases">
        <title>Long read genome sequence of the mycoparasitic Pythium oligandrum ATCC 38472 isolated from sugarbeet rhizosphere.</title>
        <authorList>
            <person name="Gaulin E."/>
        </authorList>
    </citation>
    <scope>NUCLEOTIDE SEQUENCE</scope>
    <source>
        <strain evidence="4">ATCC 38472_TT</strain>
    </source>
</reference>
<dbReference type="Gene3D" id="1.25.40.20">
    <property type="entry name" value="Ankyrin repeat-containing domain"/>
    <property type="match status" value="1"/>
</dbReference>
<dbReference type="PROSITE" id="PS50088">
    <property type="entry name" value="ANK_REPEAT"/>
    <property type="match status" value="3"/>
</dbReference>
<keyword evidence="5" id="KW-1185">Reference proteome</keyword>
<dbReference type="SUPFAM" id="SSF48403">
    <property type="entry name" value="Ankyrin repeat"/>
    <property type="match status" value="1"/>
</dbReference>